<gene>
    <name evidence="1" type="ORF">AAFF_G00320910</name>
</gene>
<organism evidence="1 2">
    <name type="scientific">Aldrovandia affinis</name>
    <dbReference type="NCBI Taxonomy" id="143900"/>
    <lineage>
        <taxon>Eukaryota</taxon>
        <taxon>Metazoa</taxon>
        <taxon>Chordata</taxon>
        <taxon>Craniata</taxon>
        <taxon>Vertebrata</taxon>
        <taxon>Euteleostomi</taxon>
        <taxon>Actinopterygii</taxon>
        <taxon>Neopterygii</taxon>
        <taxon>Teleostei</taxon>
        <taxon>Notacanthiformes</taxon>
        <taxon>Halosauridae</taxon>
        <taxon>Aldrovandia</taxon>
    </lineage>
</organism>
<accession>A0AAD7W0D1</accession>
<protein>
    <submittedName>
        <fullName evidence="1">Uncharacterized protein</fullName>
    </submittedName>
</protein>
<dbReference type="Proteomes" id="UP001221898">
    <property type="component" value="Unassembled WGS sequence"/>
</dbReference>
<evidence type="ECO:0000313" key="1">
    <source>
        <dbReference type="EMBL" id="KAJ8367327.1"/>
    </source>
</evidence>
<dbReference type="AlphaFoldDB" id="A0AAD7W0D1"/>
<sequence length="95" mass="11217">MFNSTCQSILDTIAPLTLKKPKPAATPWLNDTTRAQRRIWRQAERRWKKDRLQISLEMLRDSQQTYQKVKSFIADHKLCCIALSYRYPGPIPRQV</sequence>
<name>A0AAD7W0D1_9TELE</name>
<comment type="caution">
    <text evidence="1">The sequence shown here is derived from an EMBL/GenBank/DDBJ whole genome shotgun (WGS) entry which is preliminary data.</text>
</comment>
<reference evidence="1" key="1">
    <citation type="journal article" date="2023" name="Science">
        <title>Genome structures resolve the early diversification of teleost fishes.</title>
        <authorList>
            <person name="Parey E."/>
            <person name="Louis A."/>
            <person name="Montfort J."/>
            <person name="Bouchez O."/>
            <person name="Roques C."/>
            <person name="Iampietro C."/>
            <person name="Lluch J."/>
            <person name="Castinel A."/>
            <person name="Donnadieu C."/>
            <person name="Desvignes T."/>
            <person name="Floi Bucao C."/>
            <person name="Jouanno E."/>
            <person name="Wen M."/>
            <person name="Mejri S."/>
            <person name="Dirks R."/>
            <person name="Jansen H."/>
            <person name="Henkel C."/>
            <person name="Chen W.J."/>
            <person name="Zahm M."/>
            <person name="Cabau C."/>
            <person name="Klopp C."/>
            <person name="Thompson A.W."/>
            <person name="Robinson-Rechavi M."/>
            <person name="Braasch I."/>
            <person name="Lecointre G."/>
            <person name="Bobe J."/>
            <person name="Postlethwait J.H."/>
            <person name="Berthelot C."/>
            <person name="Roest Crollius H."/>
            <person name="Guiguen Y."/>
        </authorList>
    </citation>
    <scope>NUCLEOTIDE SEQUENCE</scope>
    <source>
        <strain evidence="1">NC1722</strain>
    </source>
</reference>
<dbReference type="EMBL" id="JAINUG010000487">
    <property type="protein sequence ID" value="KAJ8367327.1"/>
    <property type="molecule type" value="Genomic_DNA"/>
</dbReference>
<proteinExistence type="predicted"/>
<keyword evidence="2" id="KW-1185">Reference proteome</keyword>
<evidence type="ECO:0000313" key="2">
    <source>
        <dbReference type="Proteomes" id="UP001221898"/>
    </source>
</evidence>